<evidence type="ECO:0000313" key="1">
    <source>
        <dbReference type="EMBL" id="SER83247.1"/>
    </source>
</evidence>
<dbReference type="RefSeq" id="WP_255350110.1">
    <property type="nucleotide sequence ID" value="NZ_CP010820.1"/>
</dbReference>
<dbReference type="Proteomes" id="UP000199410">
    <property type="component" value="Unassembled WGS sequence"/>
</dbReference>
<name>A0A1H9SE47_9BACI</name>
<organism evidence="1 2">
    <name type="scientific">Lysinibacillus fusiformis</name>
    <dbReference type="NCBI Taxonomy" id="28031"/>
    <lineage>
        <taxon>Bacteria</taxon>
        <taxon>Bacillati</taxon>
        <taxon>Bacillota</taxon>
        <taxon>Bacilli</taxon>
        <taxon>Bacillales</taxon>
        <taxon>Bacillaceae</taxon>
        <taxon>Lysinibacillus</taxon>
    </lineage>
</organism>
<dbReference type="AlphaFoldDB" id="A0A1H9SE47"/>
<accession>A0A1H9SE47</accession>
<sequence>MIYQVKCELCNKVLDVVKEPYQGAKCMSCIENNLDKKDGEK</sequence>
<evidence type="ECO:0000313" key="2">
    <source>
        <dbReference type="Proteomes" id="UP000199410"/>
    </source>
</evidence>
<gene>
    <name evidence="1" type="ORF">SAMN02787113_04694</name>
</gene>
<protein>
    <submittedName>
        <fullName evidence="1">Uncharacterized protein</fullName>
    </submittedName>
</protein>
<comment type="caution">
    <text evidence="1">The sequence shown here is derived from an EMBL/GenBank/DDBJ whole genome shotgun (WGS) entry which is preliminary data.</text>
</comment>
<proteinExistence type="predicted"/>
<dbReference type="EMBL" id="FOEL01000028">
    <property type="protein sequence ID" value="SER83247.1"/>
    <property type="molecule type" value="Genomic_DNA"/>
</dbReference>
<dbReference type="GeneID" id="77017551"/>
<reference evidence="1 2" key="1">
    <citation type="submission" date="2016-10" db="EMBL/GenBank/DDBJ databases">
        <authorList>
            <person name="Varghese N."/>
            <person name="Submissions S."/>
        </authorList>
    </citation>
    <scope>NUCLEOTIDE SEQUENCE [LARGE SCALE GENOMIC DNA]</scope>
    <source>
        <strain evidence="1 2">TC-13</strain>
    </source>
</reference>